<name>X1HRA9_9ZZZZ</name>
<sequence length="34" mass="3866">FLEEFKKTGMISLEGNKMKLLDTEKLNSLAEHLG</sequence>
<reference evidence="1" key="1">
    <citation type="journal article" date="2014" name="Front. Microbiol.">
        <title>High frequency of phylogenetically diverse reductive dehalogenase-homologous genes in deep subseafloor sedimentary metagenomes.</title>
        <authorList>
            <person name="Kawai M."/>
            <person name="Futagami T."/>
            <person name="Toyoda A."/>
            <person name="Takaki Y."/>
            <person name="Nishi S."/>
            <person name="Hori S."/>
            <person name="Arai W."/>
            <person name="Tsubouchi T."/>
            <person name="Morono Y."/>
            <person name="Uchiyama I."/>
            <person name="Ito T."/>
            <person name="Fujiyama A."/>
            <person name="Inagaki F."/>
            <person name="Takami H."/>
        </authorList>
    </citation>
    <scope>NUCLEOTIDE SEQUENCE</scope>
    <source>
        <strain evidence="1">Expedition CK06-06</strain>
    </source>
</reference>
<accession>X1HRA9</accession>
<dbReference type="InterPro" id="IPR036388">
    <property type="entry name" value="WH-like_DNA-bd_sf"/>
</dbReference>
<proteinExistence type="predicted"/>
<organism evidence="1">
    <name type="scientific">marine sediment metagenome</name>
    <dbReference type="NCBI Taxonomy" id="412755"/>
    <lineage>
        <taxon>unclassified sequences</taxon>
        <taxon>metagenomes</taxon>
        <taxon>ecological metagenomes</taxon>
    </lineage>
</organism>
<dbReference type="EMBL" id="BARU01035232">
    <property type="protein sequence ID" value="GAH72701.1"/>
    <property type="molecule type" value="Genomic_DNA"/>
</dbReference>
<comment type="caution">
    <text evidence="1">The sequence shown here is derived from an EMBL/GenBank/DDBJ whole genome shotgun (WGS) entry which is preliminary data.</text>
</comment>
<evidence type="ECO:0008006" key="2">
    <source>
        <dbReference type="Google" id="ProtNLM"/>
    </source>
</evidence>
<dbReference type="AlphaFoldDB" id="X1HRA9"/>
<protein>
    <recommendedName>
        <fullName evidence="2">HTH crp-type domain-containing protein</fullName>
    </recommendedName>
</protein>
<gene>
    <name evidence="1" type="ORF">S03H2_55181</name>
</gene>
<dbReference type="Gene3D" id="1.10.10.10">
    <property type="entry name" value="Winged helix-like DNA-binding domain superfamily/Winged helix DNA-binding domain"/>
    <property type="match status" value="1"/>
</dbReference>
<feature type="non-terminal residue" evidence="1">
    <location>
        <position position="1"/>
    </location>
</feature>
<evidence type="ECO:0000313" key="1">
    <source>
        <dbReference type="EMBL" id="GAH72701.1"/>
    </source>
</evidence>